<reference evidence="10 11" key="1">
    <citation type="journal article" date="2012" name="Nat. Biotechnol.">
        <title>Draft genome sequence of pigeonpea (Cajanus cajan), an orphan legume crop of resource-poor farmers.</title>
        <authorList>
            <person name="Varshney R.K."/>
            <person name="Chen W."/>
            <person name="Li Y."/>
            <person name="Bharti A.K."/>
            <person name="Saxena R.K."/>
            <person name="Schlueter J.A."/>
            <person name="Donoghue M.T."/>
            <person name="Azam S."/>
            <person name="Fan G."/>
            <person name="Whaley A.M."/>
            <person name="Farmer A.D."/>
            <person name="Sheridan J."/>
            <person name="Iwata A."/>
            <person name="Tuteja R."/>
            <person name="Penmetsa R.V."/>
            <person name="Wu W."/>
            <person name="Upadhyaya H.D."/>
            <person name="Yang S.P."/>
            <person name="Shah T."/>
            <person name="Saxena K.B."/>
            <person name="Michael T."/>
            <person name="McCombie W.R."/>
            <person name="Yang B."/>
            <person name="Zhang G."/>
            <person name="Yang H."/>
            <person name="Wang J."/>
            <person name="Spillane C."/>
            <person name="Cook D.R."/>
            <person name="May G.D."/>
            <person name="Xu X."/>
            <person name="Jackson S.A."/>
        </authorList>
    </citation>
    <scope>NUCLEOTIDE SEQUENCE [LARGE SCALE GENOMIC DNA]</scope>
    <source>
        <strain evidence="11">cv. Asha</strain>
    </source>
</reference>
<keyword evidence="2" id="KW-0548">Nucleotidyltransferase</keyword>
<dbReference type="Pfam" id="PF00078">
    <property type="entry name" value="RVT_1"/>
    <property type="match status" value="1"/>
</dbReference>
<feature type="region of interest" description="Disordered" evidence="7">
    <location>
        <begin position="98"/>
        <end position="121"/>
    </location>
</feature>
<evidence type="ECO:0000256" key="3">
    <source>
        <dbReference type="ARBA" id="ARBA00022722"/>
    </source>
</evidence>
<evidence type="ECO:0000256" key="6">
    <source>
        <dbReference type="ARBA" id="ARBA00022918"/>
    </source>
</evidence>
<keyword evidence="4" id="KW-0255">Endonuclease</keyword>
<dbReference type="CDD" id="cd01647">
    <property type="entry name" value="RT_LTR"/>
    <property type="match status" value="1"/>
</dbReference>
<gene>
    <name evidence="10" type="ORF">KK1_015680</name>
</gene>
<dbReference type="CDD" id="cd09274">
    <property type="entry name" value="RNase_HI_RT_Ty3"/>
    <property type="match status" value="1"/>
</dbReference>
<dbReference type="Proteomes" id="UP000075243">
    <property type="component" value="Chromosome 10"/>
</dbReference>
<dbReference type="Pfam" id="PF17917">
    <property type="entry name" value="RT_RNaseH"/>
    <property type="match status" value="1"/>
</dbReference>
<dbReference type="AlphaFoldDB" id="A0A151SZK9"/>
<keyword evidence="6" id="KW-0695">RNA-directed DNA polymerase</keyword>
<feature type="compositionally biased region" description="Basic residues" evidence="7">
    <location>
        <begin position="98"/>
        <end position="117"/>
    </location>
</feature>
<organism evidence="10 11">
    <name type="scientific">Cajanus cajan</name>
    <name type="common">Pigeon pea</name>
    <name type="synonym">Cajanus indicus</name>
    <dbReference type="NCBI Taxonomy" id="3821"/>
    <lineage>
        <taxon>Eukaryota</taxon>
        <taxon>Viridiplantae</taxon>
        <taxon>Streptophyta</taxon>
        <taxon>Embryophyta</taxon>
        <taxon>Tracheophyta</taxon>
        <taxon>Spermatophyta</taxon>
        <taxon>Magnoliopsida</taxon>
        <taxon>eudicotyledons</taxon>
        <taxon>Gunneridae</taxon>
        <taxon>Pentapetalae</taxon>
        <taxon>rosids</taxon>
        <taxon>fabids</taxon>
        <taxon>Fabales</taxon>
        <taxon>Fabaceae</taxon>
        <taxon>Papilionoideae</taxon>
        <taxon>50 kb inversion clade</taxon>
        <taxon>NPAAA clade</taxon>
        <taxon>indigoferoid/millettioid clade</taxon>
        <taxon>Phaseoleae</taxon>
        <taxon>Cajanus</taxon>
    </lineage>
</organism>
<dbReference type="EMBL" id="CM003612">
    <property type="protein sequence ID" value="KYP60229.1"/>
    <property type="molecule type" value="Genomic_DNA"/>
</dbReference>
<keyword evidence="1" id="KW-0808">Transferase</keyword>
<accession>A0A151SZK9</accession>
<keyword evidence="3" id="KW-0540">Nuclease</keyword>
<dbReference type="InterPro" id="IPR043502">
    <property type="entry name" value="DNA/RNA_pol_sf"/>
</dbReference>
<proteinExistence type="predicted"/>
<feature type="domain" description="Reverse transcriptase" evidence="8">
    <location>
        <begin position="267"/>
        <end position="340"/>
    </location>
</feature>
<feature type="domain" description="Reverse transcriptase RNase H-like" evidence="9">
    <location>
        <begin position="388"/>
        <end position="486"/>
    </location>
</feature>
<dbReference type="InterPro" id="IPR000477">
    <property type="entry name" value="RT_dom"/>
</dbReference>
<dbReference type="Gene3D" id="3.10.10.10">
    <property type="entry name" value="HIV Type 1 Reverse Transcriptase, subunit A, domain 1"/>
    <property type="match status" value="1"/>
</dbReference>
<dbReference type="GO" id="GO:0016787">
    <property type="term" value="F:hydrolase activity"/>
    <property type="evidence" value="ECO:0007669"/>
    <property type="project" value="UniProtKB-KW"/>
</dbReference>
<evidence type="ECO:0000313" key="11">
    <source>
        <dbReference type="Proteomes" id="UP000075243"/>
    </source>
</evidence>
<evidence type="ECO:0000313" key="10">
    <source>
        <dbReference type="EMBL" id="KYP60229.1"/>
    </source>
</evidence>
<dbReference type="GO" id="GO:0004519">
    <property type="term" value="F:endonuclease activity"/>
    <property type="evidence" value="ECO:0007669"/>
    <property type="project" value="UniProtKB-KW"/>
</dbReference>
<keyword evidence="5" id="KW-0378">Hydrolase</keyword>
<dbReference type="Gene3D" id="3.30.70.270">
    <property type="match status" value="1"/>
</dbReference>
<evidence type="ECO:0000256" key="4">
    <source>
        <dbReference type="ARBA" id="ARBA00022759"/>
    </source>
</evidence>
<evidence type="ECO:0000259" key="9">
    <source>
        <dbReference type="Pfam" id="PF17917"/>
    </source>
</evidence>
<name>A0A151SZK9_CAJCA</name>
<keyword evidence="11" id="KW-1185">Reference proteome</keyword>
<evidence type="ECO:0000259" key="8">
    <source>
        <dbReference type="Pfam" id="PF00078"/>
    </source>
</evidence>
<evidence type="ECO:0000256" key="1">
    <source>
        <dbReference type="ARBA" id="ARBA00022679"/>
    </source>
</evidence>
<feature type="non-terminal residue" evidence="10">
    <location>
        <position position="1"/>
    </location>
</feature>
<dbReference type="PANTHER" id="PTHR35046">
    <property type="entry name" value="ZINC KNUCKLE (CCHC-TYPE) FAMILY PROTEIN"/>
    <property type="match status" value="1"/>
</dbReference>
<evidence type="ECO:0000256" key="2">
    <source>
        <dbReference type="ARBA" id="ARBA00022695"/>
    </source>
</evidence>
<dbReference type="SUPFAM" id="SSF56672">
    <property type="entry name" value="DNA/RNA polymerases"/>
    <property type="match status" value="1"/>
</dbReference>
<dbReference type="InterPro" id="IPR041373">
    <property type="entry name" value="RT_RNaseH"/>
</dbReference>
<protein>
    <submittedName>
        <fullName evidence="10">Retrovirus-related Pol polyprotein from transposon 17.6</fullName>
    </submittedName>
</protein>
<dbReference type="InterPro" id="IPR043128">
    <property type="entry name" value="Rev_trsase/Diguanyl_cyclase"/>
</dbReference>
<evidence type="ECO:0000256" key="5">
    <source>
        <dbReference type="ARBA" id="ARBA00022801"/>
    </source>
</evidence>
<dbReference type="Gramene" id="C.cajan_15239.t">
    <property type="protein sequence ID" value="C.cajan_15239.t"/>
    <property type="gene ID" value="C.cajan_15239"/>
</dbReference>
<dbReference type="PANTHER" id="PTHR35046:SF9">
    <property type="entry name" value="RNA-DIRECTED DNA POLYMERASE"/>
    <property type="match status" value="1"/>
</dbReference>
<sequence>QRSRESSNKEPNITLPSFHGKDNVETYLDWEMEVEQLFSCHGISEEKKVSLATFSFQGHAMYWWTSLEKERRLHHKPQYNIHIGRTFLSTDQIKMKAKREKRKNKENKSKNQKKIKKGPLSWTKEKGKEVSSLEASFPSKELVHKSHLSIKNDIKKTLLLEQPLYLLCFKETLTTTSHEIESLPQEVQTLLKEFNDLFPQEVSSGFPPLRGIEHQIDLIPGASQQNRHAYRTNPQETKEIETQVEDLLKKVWVQKSLSPCVVPILLVPKKDVKWSMFMDCRAINNITIKYRHPIPRLDDMLDELHGAIIFSKINFKSGYHQIRIKEGDESKIAFKTKRFLKVFSTLTSSLSELVKKDVPFIWGEAQEKSFHDLKEKLTHAPILALPNFAQTFELECDASSFGIGVVLLQGGHPIAYFNEKLHGATLNYPTYDKELYALIRALQVWEHYLVTREFIIHTDHESLKYIIGQGKLNKRHAKWVEYLEQFPYIIKYKKGKNNVVADALSRRHSLLFSLGSQIFGFDNIKELYENDQDFQSTFTK</sequence>
<dbReference type="GO" id="GO:0003964">
    <property type="term" value="F:RNA-directed DNA polymerase activity"/>
    <property type="evidence" value="ECO:0007669"/>
    <property type="project" value="UniProtKB-KW"/>
</dbReference>
<evidence type="ECO:0000256" key="7">
    <source>
        <dbReference type="SAM" id="MobiDB-lite"/>
    </source>
</evidence>